<organism evidence="2 3">
    <name type="scientific">Allgaiera indica</name>
    <dbReference type="NCBI Taxonomy" id="765699"/>
    <lineage>
        <taxon>Bacteria</taxon>
        <taxon>Pseudomonadati</taxon>
        <taxon>Pseudomonadota</taxon>
        <taxon>Alphaproteobacteria</taxon>
        <taxon>Rhodobacterales</taxon>
        <taxon>Paracoccaceae</taxon>
        <taxon>Allgaiera</taxon>
    </lineage>
</organism>
<dbReference type="EMBL" id="FNOB01000023">
    <property type="protein sequence ID" value="SDX65935.1"/>
    <property type="molecule type" value="Genomic_DNA"/>
</dbReference>
<feature type="domain" description="Glycosyl transferase family 25" evidence="1">
    <location>
        <begin position="2"/>
        <end position="117"/>
    </location>
</feature>
<dbReference type="Pfam" id="PF01755">
    <property type="entry name" value="Glyco_transf_25"/>
    <property type="match status" value="1"/>
</dbReference>
<comment type="caution">
    <text evidence="2">The sequence shown here is derived from an EMBL/GenBank/DDBJ whole genome shotgun (WGS) entry which is preliminary data.</text>
</comment>
<proteinExistence type="predicted"/>
<reference evidence="2 3" key="1">
    <citation type="submission" date="2016-10" db="EMBL/GenBank/DDBJ databases">
        <authorList>
            <person name="Varghese N."/>
            <person name="Submissions S."/>
        </authorList>
    </citation>
    <scope>NUCLEOTIDE SEQUENCE [LARGE SCALE GENOMIC DNA]</scope>
    <source>
        <strain evidence="2 3">DSM 24802</strain>
    </source>
</reference>
<evidence type="ECO:0000313" key="3">
    <source>
        <dbReference type="Proteomes" id="UP000199541"/>
    </source>
</evidence>
<gene>
    <name evidence="2" type="ORF">SAMN05444006_12318</name>
</gene>
<sequence length="282" mass="32274">MQAFLINLDRATERRAYMLGELKRLWPELVVNRALAVDIKAPDWQPPARYRPGKWRSDRWALGPSDIEIFRSHLDCWEKIARSDQPGLVLEDDLLFSEQFRTSVEKMVQHPHPGVIRLDGLSRSLLLEAPIAICQDVGISRLRSLAPSSAAYLLWPQAAQALVSTAWIARTVDDFLFDPYPADRGTRGHGLPVWQFEPAPCTQAQFGGYEGAERSIPECLRITERKDTVIRKNRRLKGPLLYRLRKEFLRIRQRRLEAARVRRIVADGGRHCPAQPAPGLSW</sequence>
<dbReference type="RefSeq" id="WP_081824969.1">
    <property type="nucleotide sequence ID" value="NZ_BNAB01000021.1"/>
</dbReference>
<dbReference type="CDD" id="cd06532">
    <property type="entry name" value="Glyco_transf_25"/>
    <property type="match status" value="1"/>
</dbReference>
<dbReference type="Proteomes" id="UP000199541">
    <property type="component" value="Unassembled WGS sequence"/>
</dbReference>
<protein>
    <submittedName>
        <fullName evidence="2">Glycosyltransferase involved in LPS biosynthesis, GR25 family</fullName>
    </submittedName>
</protein>
<keyword evidence="3" id="KW-1185">Reference proteome</keyword>
<accession>A0A1H3DHN9</accession>
<name>A0A1H3DHN9_9RHOB</name>
<evidence type="ECO:0000259" key="1">
    <source>
        <dbReference type="Pfam" id="PF01755"/>
    </source>
</evidence>
<evidence type="ECO:0000313" key="2">
    <source>
        <dbReference type="EMBL" id="SDX65935.1"/>
    </source>
</evidence>
<dbReference type="InterPro" id="IPR002654">
    <property type="entry name" value="Glyco_trans_25"/>
</dbReference>